<feature type="domain" description="Ig-like" evidence="2">
    <location>
        <begin position="210"/>
        <end position="278"/>
    </location>
</feature>
<reference evidence="4 5" key="1">
    <citation type="submission" date="2017-02" db="EMBL/GenBank/DDBJ databases">
        <authorList>
            <person name="Peterson S.W."/>
        </authorList>
    </citation>
    <scope>NUCLEOTIDE SEQUENCE [LARGE SCALE GENOMIC DNA]</scope>
    <source>
        <strain evidence="4 5">DSM 25262</strain>
    </source>
</reference>
<dbReference type="InterPro" id="IPR045619">
    <property type="entry name" value="DUF6443"/>
</dbReference>
<dbReference type="EMBL" id="FUZU01000004">
    <property type="protein sequence ID" value="SKC85123.1"/>
    <property type="molecule type" value="Genomic_DNA"/>
</dbReference>
<accession>A0A1T5MAK4</accession>
<organism evidence="4 5">
    <name type="scientific">Ohtaekwangia koreensis</name>
    <dbReference type="NCBI Taxonomy" id="688867"/>
    <lineage>
        <taxon>Bacteria</taxon>
        <taxon>Pseudomonadati</taxon>
        <taxon>Bacteroidota</taxon>
        <taxon>Cytophagia</taxon>
        <taxon>Cytophagales</taxon>
        <taxon>Fulvivirgaceae</taxon>
        <taxon>Ohtaekwangia</taxon>
    </lineage>
</organism>
<name>A0A1T5MAK4_9BACT</name>
<proteinExistence type="predicted"/>
<feature type="domain" description="DUF6443" evidence="3">
    <location>
        <begin position="372"/>
        <end position="504"/>
    </location>
</feature>
<feature type="chain" id="PRO_5010531469" evidence="1">
    <location>
        <begin position="26"/>
        <end position="636"/>
    </location>
</feature>
<evidence type="ECO:0000259" key="3">
    <source>
        <dbReference type="Pfam" id="PF20041"/>
    </source>
</evidence>
<keyword evidence="5" id="KW-1185">Reference proteome</keyword>
<dbReference type="STRING" id="688867.SAMN05660236_4828"/>
<evidence type="ECO:0000256" key="1">
    <source>
        <dbReference type="SAM" id="SignalP"/>
    </source>
</evidence>
<dbReference type="Pfam" id="PF19081">
    <property type="entry name" value="Ig_7"/>
    <property type="match status" value="1"/>
</dbReference>
<sequence>MYMRKVKFSFVVLIGLLVSVCTAFAQISGPTPVNLGQIETYRFYNGTIYSSYTWGTGGKGYLVSTSNEGANFYARIQWLVAGSATITFFDNNRNQMGSHSVTINNNVSTPTATFTITQNCNSTTVTRSANTSGVDWYWQTSPTGMATNLGSTNTIVRTTPGSLYLRAKFSDTGTWSSGYQTVGNINIVTSVGSPSSSTDGHRISNNALVSVMLQVSPVSGTDSYKWYTDVTGGNAVSSGISATSYNAQLSGTRTFYVETVNGPCTSTPRKSVTGYIHPEPIVIVSNGGKLYNGKATLSVSNYSYDTYAWLNSSKQVIPGATGSSYIVDATGTYYLQVTKANSPAFISGPITISSINYIIATDVLADNVYNVNDAHQLISGSRNQTTQFFDGLGRPLQNVTWQSSPTNQDLIQPVVYDAAGREAKKYLPISSGTDGWYKGTSTIVDPVTGSYVGVAEPFYKPGSDNAVADDVVPYTETVFESSPLNRPIKSYGAGGDWAANSSTNPNGANKYIESQYTVNIHGEGTSSEEKIIAWKVSSSGSLEREPALTGTIESGGYFSSGQLKIQNTIDESGNSVREYFNKEGKVILKKVQVVAGAVNLNSATDWALTYYIYDDFGNLAFVLPPQAAEVIKSSSN</sequence>
<dbReference type="Pfam" id="PF20041">
    <property type="entry name" value="DUF6443"/>
    <property type="match status" value="1"/>
</dbReference>
<evidence type="ECO:0000313" key="5">
    <source>
        <dbReference type="Proteomes" id="UP000190961"/>
    </source>
</evidence>
<gene>
    <name evidence="4" type="ORF">SAMN05660236_4828</name>
</gene>
<evidence type="ECO:0000259" key="2">
    <source>
        <dbReference type="Pfam" id="PF19081"/>
    </source>
</evidence>
<evidence type="ECO:0000313" key="4">
    <source>
        <dbReference type="EMBL" id="SKC85123.1"/>
    </source>
</evidence>
<protein>
    <submittedName>
        <fullName evidence="4">Uncharacterized protein</fullName>
    </submittedName>
</protein>
<feature type="signal peptide" evidence="1">
    <location>
        <begin position="1"/>
        <end position="25"/>
    </location>
</feature>
<dbReference type="Proteomes" id="UP000190961">
    <property type="component" value="Unassembled WGS sequence"/>
</dbReference>
<dbReference type="InterPro" id="IPR044023">
    <property type="entry name" value="Ig_7"/>
</dbReference>
<dbReference type="AlphaFoldDB" id="A0A1T5MAK4"/>
<keyword evidence="1" id="KW-0732">Signal</keyword>